<dbReference type="SUPFAM" id="SSF103501">
    <property type="entry name" value="Respiratory nitrate reductase 1 gamma chain"/>
    <property type="match status" value="1"/>
</dbReference>
<organism evidence="2 3">
    <name type="scientific">Niastella vici</name>
    <dbReference type="NCBI Taxonomy" id="1703345"/>
    <lineage>
        <taxon>Bacteria</taxon>
        <taxon>Pseudomonadati</taxon>
        <taxon>Bacteroidota</taxon>
        <taxon>Chitinophagia</taxon>
        <taxon>Chitinophagales</taxon>
        <taxon>Chitinophagaceae</taxon>
        <taxon>Niastella</taxon>
    </lineage>
</organism>
<dbReference type="Gene3D" id="1.20.950.20">
    <property type="entry name" value="Transmembrane di-heme cytochromes, Chain C"/>
    <property type="match status" value="1"/>
</dbReference>
<feature type="transmembrane region" description="Helical" evidence="1">
    <location>
        <begin position="12"/>
        <end position="29"/>
    </location>
</feature>
<keyword evidence="1" id="KW-0812">Transmembrane</keyword>
<protein>
    <submittedName>
        <fullName evidence="2">MFS transporter</fullName>
    </submittedName>
</protein>
<feature type="transmembrane region" description="Helical" evidence="1">
    <location>
        <begin position="246"/>
        <end position="264"/>
    </location>
</feature>
<evidence type="ECO:0000313" key="2">
    <source>
        <dbReference type="EMBL" id="OQP64184.1"/>
    </source>
</evidence>
<evidence type="ECO:0000313" key="3">
    <source>
        <dbReference type="Proteomes" id="UP000192796"/>
    </source>
</evidence>
<dbReference type="AlphaFoldDB" id="A0A1V9G0U1"/>
<comment type="caution">
    <text evidence="2">The sequence shown here is derived from an EMBL/GenBank/DDBJ whole genome shotgun (WGS) entry which is preliminary data.</text>
</comment>
<sequence length="357" mass="40950">MTVMKFRLNKKAFLVALCCCIITVALVFYGSRKLQNFDAALIAYLFGTVFALFGIIYRYCVWLQRPPTWMYFKRGWQLLFSKSFVEYAGLSIQKLVRNIAFQRFIYPRGKARWWGHFLLATGCLLAFSVTIPLTLGWIHFTMNPATSIDPADTNLYEAHLFGFKVMEFKLGSWIAFFIFHILNWCSWLVIIGCLLFMRRRLTHAGQIATQTFEGDWLPLILLIGISVTGLGLTYDYEFLKGKTYEFMAVTHAVTVILFLIWIPFGKFFHIIQRPAQVGAHLYKKEGEKKGMAVCPHTHKPFATQMHIDDLKTVTTELGFDFTLEDGSSHLDLSPEGKRSALAKAHLKAREESGKFFG</sequence>
<keyword evidence="3" id="KW-1185">Reference proteome</keyword>
<feature type="transmembrane region" description="Helical" evidence="1">
    <location>
        <begin position="173"/>
        <end position="196"/>
    </location>
</feature>
<name>A0A1V9G0U1_9BACT</name>
<dbReference type="OrthoDB" id="247276at2"/>
<feature type="transmembrane region" description="Helical" evidence="1">
    <location>
        <begin position="113"/>
        <end position="140"/>
    </location>
</feature>
<gene>
    <name evidence="2" type="ORF">A3860_21575</name>
</gene>
<feature type="transmembrane region" description="Helical" evidence="1">
    <location>
        <begin position="216"/>
        <end position="234"/>
    </location>
</feature>
<keyword evidence="1" id="KW-0472">Membrane</keyword>
<evidence type="ECO:0000256" key="1">
    <source>
        <dbReference type="SAM" id="Phobius"/>
    </source>
</evidence>
<dbReference type="InterPro" id="IPR036197">
    <property type="entry name" value="NarG-like_sf"/>
</dbReference>
<dbReference type="STRING" id="1703345.A3860_21575"/>
<reference evidence="2 3" key="1">
    <citation type="submission" date="2016-03" db="EMBL/GenBank/DDBJ databases">
        <title>Niastella vici sp. nov., isolated from farmland soil.</title>
        <authorList>
            <person name="Chen L."/>
            <person name="Wang D."/>
            <person name="Yang S."/>
            <person name="Wang G."/>
        </authorList>
    </citation>
    <scope>NUCLEOTIDE SEQUENCE [LARGE SCALE GENOMIC DNA]</scope>
    <source>
        <strain evidence="2 3">DJ57</strain>
    </source>
</reference>
<feature type="transmembrane region" description="Helical" evidence="1">
    <location>
        <begin position="41"/>
        <end position="60"/>
    </location>
</feature>
<accession>A0A1V9G0U1</accession>
<dbReference type="EMBL" id="LVYD01000043">
    <property type="protein sequence ID" value="OQP64184.1"/>
    <property type="molecule type" value="Genomic_DNA"/>
</dbReference>
<keyword evidence="1" id="KW-1133">Transmembrane helix</keyword>
<dbReference type="Proteomes" id="UP000192796">
    <property type="component" value="Unassembled WGS sequence"/>
</dbReference>
<proteinExistence type="predicted"/>